<keyword evidence="2" id="KW-1185">Reference proteome</keyword>
<gene>
    <name evidence="1" type="ORF">WN51_01771</name>
</gene>
<dbReference type="EMBL" id="KQ435804">
    <property type="protein sequence ID" value="KOX73049.1"/>
    <property type="molecule type" value="Genomic_DNA"/>
</dbReference>
<name>A0A0M9A024_9HYME</name>
<dbReference type="AlphaFoldDB" id="A0A0M9A024"/>
<evidence type="ECO:0000313" key="1">
    <source>
        <dbReference type="EMBL" id="KOX73049.1"/>
    </source>
</evidence>
<accession>A0A0M9A024</accession>
<sequence>MTKPSKVCVDKRAWSKRHAAKRFPMVMDQVLAGFSCSARYFTSTVHPRR</sequence>
<organism evidence="1 2">
    <name type="scientific">Melipona quadrifasciata</name>
    <dbReference type="NCBI Taxonomy" id="166423"/>
    <lineage>
        <taxon>Eukaryota</taxon>
        <taxon>Metazoa</taxon>
        <taxon>Ecdysozoa</taxon>
        <taxon>Arthropoda</taxon>
        <taxon>Hexapoda</taxon>
        <taxon>Insecta</taxon>
        <taxon>Pterygota</taxon>
        <taxon>Neoptera</taxon>
        <taxon>Endopterygota</taxon>
        <taxon>Hymenoptera</taxon>
        <taxon>Apocrita</taxon>
        <taxon>Aculeata</taxon>
        <taxon>Apoidea</taxon>
        <taxon>Anthophila</taxon>
        <taxon>Apidae</taxon>
        <taxon>Melipona</taxon>
    </lineage>
</organism>
<evidence type="ECO:0000313" key="2">
    <source>
        <dbReference type="Proteomes" id="UP000053105"/>
    </source>
</evidence>
<reference evidence="1 2" key="1">
    <citation type="submission" date="2015-07" db="EMBL/GenBank/DDBJ databases">
        <title>The genome of Melipona quadrifasciata.</title>
        <authorList>
            <person name="Pan H."/>
            <person name="Kapheim K."/>
        </authorList>
    </citation>
    <scope>NUCLEOTIDE SEQUENCE [LARGE SCALE GENOMIC DNA]</scope>
    <source>
        <strain evidence="1">0111107301</strain>
        <tissue evidence="1">Whole body</tissue>
    </source>
</reference>
<dbReference type="Proteomes" id="UP000053105">
    <property type="component" value="Unassembled WGS sequence"/>
</dbReference>
<protein>
    <submittedName>
        <fullName evidence="1">Uncharacterized protein</fullName>
    </submittedName>
</protein>
<proteinExistence type="predicted"/>